<proteinExistence type="predicted"/>
<sequence length="198" mass="21004">MKFSIVAIAIFATILGKASPVTRDDATDIVRPETAASLSNEDASSSPLLVKSDELSDHSERAGASCAVGLRAFGFARIADYTVLGHDVGTHVNRGRTHSYSIVLPQFSASDLATQYVDGKFDNYGGVATAAAYIRAGLLPGPSQAFVQSQNANYFYHKQGDKATIIAGLVPDTRYATYIMGGCDQFAGNPDVFAHCCQ</sequence>
<evidence type="ECO:0000313" key="3">
    <source>
        <dbReference type="Proteomes" id="UP000620104"/>
    </source>
</evidence>
<evidence type="ECO:0000313" key="2">
    <source>
        <dbReference type="EMBL" id="GHJ87194.1"/>
    </source>
</evidence>
<reference evidence="2" key="1">
    <citation type="submission" date="2020-07" db="EMBL/GenBank/DDBJ databases">
        <title>Draft Genome Sequence of a Deep-Sea Yeast, Naganishia (Cryptococcus) liquefaciens strain N6.</title>
        <authorList>
            <person name="Han Y.W."/>
            <person name="Kajitani R."/>
            <person name="Morimoto H."/>
            <person name="Parhat M."/>
            <person name="Tsubouchi H."/>
            <person name="Bakenova O."/>
            <person name="Ogata M."/>
            <person name="Argunhan B."/>
            <person name="Aoki R."/>
            <person name="Kajiwara S."/>
            <person name="Itoh T."/>
            <person name="Iwasaki H."/>
        </authorList>
    </citation>
    <scope>NUCLEOTIDE SEQUENCE</scope>
    <source>
        <strain evidence="2">N6</strain>
    </source>
</reference>
<accession>A0A8H3TUB8</accession>
<keyword evidence="1" id="KW-0732">Signal</keyword>
<name>A0A8H3TUB8_9TREE</name>
<dbReference type="OrthoDB" id="2588583at2759"/>
<comment type="caution">
    <text evidence="2">The sequence shown here is derived from an EMBL/GenBank/DDBJ whole genome shotgun (WGS) entry which is preliminary data.</text>
</comment>
<dbReference type="AlphaFoldDB" id="A0A8H3TUB8"/>
<feature type="chain" id="PRO_5034104275" evidence="1">
    <location>
        <begin position="19"/>
        <end position="198"/>
    </location>
</feature>
<feature type="signal peptide" evidence="1">
    <location>
        <begin position="1"/>
        <end position="18"/>
    </location>
</feature>
<protein>
    <submittedName>
        <fullName evidence="2">Uncharacterized protein</fullName>
    </submittedName>
</protein>
<dbReference type="EMBL" id="BLZA01000021">
    <property type="protein sequence ID" value="GHJ87194.1"/>
    <property type="molecule type" value="Genomic_DNA"/>
</dbReference>
<organism evidence="2 3">
    <name type="scientific">Naganishia liquefaciens</name>
    <dbReference type="NCBI Taxonomy" id="104408"/>
    <lineage>
        <taxon>Eukaryota</taxon>
        <taxon>Fungi</taxon>
        <taxon>Dikarya</taxon>
        <taxon>Basidiomycota</taxon>
        <taxon>Agaricomycotina</taxon>
        <taxon>Tremellomycetes</taxon>
        <taxon>Filobasidiales</taxon>
        <taxon>Filobasidiaceae</taxon>
        <taxon>Naganishia</taxon>
    </lineage>
</organism>
<gene>
    <name evidence="2" type="ORF">NliqN6_3596</name>
</gene>
<keyword evidence="3" id="KW-1185">Reference proteome</keyword>
<dbReference type="Proteomes" id="UP000620104">
    <property type="component" value="Unassembled WGS sequence"/>
</dbReference>
<evidence type="ECO:0000256" key="1">
    <source>
        <dbReference type="SAM" id="SignalP"/>
    </source>
</evidence>